<dbReference type="GO" id="GO:0004325">
    <property type="term" value="F:ferrochelatase activity"/>
    <property type="evidence" value="ECO:0007669"/>
    <property type="project" value="UniProtKB-UniRule"/>
</dbReference>
<proteinExistence type="inferred from homology"/>
<dbReference type="FunFam" id="3.40.50.1400:FF:000003">
    <property type="entry name" value="Ferrochelatase"/>
    <property type="match status" value="1"/>
</dbReference>
<keyword evidence="8 13" id="KW-0350">Heme biosynthesis</keyword>
<dbReference type="PROSITE" id="PS00534">
    <property type="entry name" value="FERROCHELATASE"/>
    <property type="match status" value="1"/>
</dbReference>
<keyword evidence="11 13" id="KW-0627">Porphyrin biosynthesis</keyword>
<evidence type="ECO:0000256" key="1">
    <source>
        <dbReference type="ARBA" id="ARBA00004443"/>
    </source>
</evidence>
<dbReference type="CDD" id="cd03411">
    <property type="entry name" value="Ferrochelatase_N"/>
    <property type="match status" value="1"/>
</dbReference>
<keyword evidence="9" id="KW-0472">Membrane</keyword>
<dbReference type="InterPro" id="IPR033659">
    <property type="entry name" value="Ferrochelatase_N"/>
</dbReference>
<evidence type="ECO:0000256" key="11">
    <source>
        <dbReference type="ARBA" id="ARBA00023244"/>
    </source>
</evidence>
<evidence type="ECO:0000256" key="5">
    <source>
        <dbReference type="ARBA" id="ARBA00022946"/>
    </source>
</evidence>
<dbReference type="Gene3D" id="3.40.50.1400">
    <property type="match status" value="2"/>
</dbReference>
<evidence type="ECO:0000313" key="15">
    <source>
        <dbReference type="Proteomes" id="UP001445076"/>
    </source>
</evidence>
<dbReference type="EMBL" id="JARKIK010000032">
    <property type="protein sequence ID" value="KAK8740885.1"/>
    <property type="molecule type" value="Genomic_DNA"/>
</dbReference>
<dbReference type="GO" id="GO:0005743">
    <property type="term" value="C:mitochondrial inner membrane"/>
    <property type="evidence" value="ECO:0007669"/>
    <property type="project" value="UniProtKB-SubCell"/>
</dbReference>
<keyword evidence="5" id="KW-0809">Transit peptide</keyword>
<comment type="subcellular location">
    <subcellularLocation>
        <location evidence="1">Mitochondrion inner membrane</location>
        <topology evidence="1">Peripheral membrane protein</topology>
        <orientation evidence="1">Matrix side</orientation>
    </subcellularLocation>
</comment>
<evidence type="ECO:0000256" key="7">
    <source>
        <dbReference type="ARBA" id="ARBA00023128"/>
    </source>
</evidence>
<dbReference type="HAMAP" id="MF_00323">
    <property type="entry name" value="Ferrochelatase"/>
    <property type="match status" value="1"/>
</dbReference>
<comment type="function">
    <text evidence="13">Catalyzes the ferrous insertion into protoporphyrin IX.</text>
</comment>
<gene>
    <name evidence="14" type="ORF">OTU49_002747</name>
</gene>
<keyword evidence="6 13" id="KW-0408">Iron</keyword>
<dbReference type="SUPFAM" id="SSF53800">
    <property type="entry name" value="Chelatase"/>
    <property type="match status" value="1"/>
</dbReference>
<dbReference type="Proteomes" id="UP001445076">
    <property type="component" value="Unassembled WGS sequence"/>
</dbReference>
<reference evidence="14 15" key="1">
    <citation type="journal article" date="2024" name="BMC Genomics">
        <title>Genome assembly of redclaw crayfish (Cherax quadricarinatus) provides insights into its immune adaptation and hypoxia tolerance.</title>
        <authorList>
            <person name="Liu Z."/>
            <person name="Zheng J."/>
            <person name="Li H."/>
            <person name="Fang K."/>
            <person name="Wang S."/>
            <person name="He J."/>
            <person name="Zhou D."/>
            <person name="Weng S."/>
            <person name="Chi M."/>
            <person name="Gu Z."/>
            <person name="He J."/>
            <person name="Li F."/>
            <person name="Wang M."/>
        </authorList>
    </citation>
    <scope>NUCLEOTIDE SEQUENCE [LARGE SCALE GENOMIC DNA]</scope>
    <source>
        <strain evidence="14">ZL_2023a</strain>
    </source>
</reference>
<feature type="non-terminal residue" evidence="14">
    <location>
        <position position="1"/>
    </location>
</feature>
<evidence type="ECO:0000313" key="14">
    <source>
        <dbReference type="EMBL" id="KAK8740885.1"/>
    </source>
</evidence>
<evidence type="ECO:0000256" key="13">
    <source>
        <dbReference type="RuleBase" id="RU000607"/>
    </source>
</evidence>
<evidence type="ECO:0000256" key="2">
    <source>
        <dbReference type="ARBA" id="ARBA00004943"/>
    </source>
</evidence>
<evidence type="ECO:0000256" key="6">
    <source>
        <dbReference type="ARBA" id="ARBA00023004"/>
    </source>
</evidence>
<name>A0AAW0XCW6_CHEQU</name>
<dbReference type="Pfam" id="PF00762">
    <property type="entry name" value="Ferrochelatase"/>
    <property type="match status" value="1"/>
</dbReference>
<evidence type="ECO:0000256" key="4">
    <source>
        <dbReference type="ARBA" id="ARBA00022792"/>
    </source>
</evidence>
<dbReference type="GO" id="GO:0006783">
    <property type="term" value="P:heme biosynthetic process"/>
    <property type="evidence" value="ECO:0007669"/>
    <property type="project" value="UniProtKB-UniRule"/>
</dbReference>
<accession>A0AAW0XCW6</accession>
<comment type="pathway">
    <text evidence="2 13">Porphyrin-containing compound metabolism; protoheme biosynthesis; protoheme from protoporphyrin-IX: step 1/1.</text>
</comment>
<keyword evidence="7" id="KW-0496">Mitochondrion</keyword>
<comment type="catalytic activity">
    <reaction evidence="12">
        <text>heme b + 2 H(+) = protoporphyrin IX + Fe(2+)</text>
        <dbReference type="Rhea" id="RHEA:22584"/>
        <dbReference type="ChEBI" id="CHEBI:15378"/>
        <dbReference type="ChEBI" id="CHEBI:29033"/>
        <dbReference type="ChEBI" id="CHEBI:57306"/>
        <dbReference type="ChEBI" id="CHEBI:60344"/>
        <dbReference type="EC" id="4.98.1.1"/>
    </reaction>
    <physiologicalReaction direction="right-to-left" evidence="12">
        <dbReference type="Rhea" id="RHEA:22586"/>
    </physiologicalReaction>
</comment>
<evidence type="ECO:0000256" key="12">
    <source>
        <dbReference type="ARBA" id="ARBA00049915"/>
    </source>
</evidence>
<dbReference type="CDD" id="cd00419">
    <property type="entry name" value="Ferrochelatase_C"/>
    <property type="match status" value="1"/>
</dbReference>
<evidence type="ECO:0000256" key="3">
    <source>
        <dbReference type="ARBA" id="ARBA00007718"/>
    </source>
</evidence>
<evidence type="ECO:0000256" key="8">
    <source>
        <dbReference type="ARBA" id="ARBA00023133"/>
    </source>
</evidence>
<dbReference type="NCBIfam" id="TIGR00109">
    <property type="entry name" value="hemH"/>
    <property type="match status" value="1"/>
</dbReference>
<organism evidence="14 15">
    <name type="scientific">Cherax quadricarinatus</name>
    <name type="common">Australian red claw crayfish</name>
    <dbReference type="NCBI Taxonomy" id="27406"/>
    <lineage>
        <taxon>Eukaryota</taxon>
        <taxon>Metazoa</taxon>
        <taxon>Ecdysozoa</taxon>
        <taxon>Arthropoda</taxon>
        <taxon>Crustacea</taxon>
        <taxon>Multicrustacea</taxon>
        <taxon>Malacostraca</taxon>
        <taxon>Eumalacostraca</taxon>
        <taxon>Eucarida</taxon>
        <taxon>Decapoda</taxon>
        <taxon>Pleocyemata</taxon>
        <taxon>Astacidea</taxon>
        <taxon>Parastacoidea</taxon>
        <taxon>Parastacidae</taxon>
        <taxon>Cherax</taxon>
    </lineage>
</organism>
<sequence length="414" mass="47418">TRKKFCSSRMKMFTNTFLRHGCGILQSSLCRPSSVSNYLDIGASRVFMNFSTRNSPKTGILMLNMGGPKTRDEVHDFLLRLFKDRDIIQLPFQDYMGPWIAKRRTPSIQQKYDEIGGGSPIFRWTDIQGEQLCSRLDTVCPHSAPHKHYIGFRYANPLTEDTLEQMEKDGVENCIAFSQYPQYSCSTTGSSMNAIQQFYANRSVETNMRWSVIDRWCTNSFLVKCFADNIRNELNQFPKEKQKDVFILFSAHSLPLRQVNRGDPYPAEVGATVQLVMNELSFSNPYRLVWQSKVGPQPWLAPATNDSIKGLVQRGRKNIILVPIAFTSDHIETLHELDIEYAKDIGKEVGAECIRRCASPNDHPLFIDALVDVVSNHLKMGHRCSEQFLTNCPMCVNKSCFASKKWFRYATKKF</sequence>
<keyword evidence="15" id="KW-1185">Reference proteome</keyword>
<comment type="similarity">
    <text evidence="3 13">Belongs to the ferrochelatase family.</text>
</comment>
<dbReference type="PANTHER" id="PTHR11108:SF1">
    <property type="entry name" value="FERROCHELATASE, MITOCHONDRIAL"/>
    <property type="match status" value="1"/>
</dbReference>
<dbReference type="EC" id="4.98.1.1" evidence="13"/>
<comment type="caution">
    <text evidence="14">The sequence shown here is derived from an EMBL/GenBank/DDBJ whole genome shotgun (WGS) entry which is preliminary data.</text>
</comment>
<dbReference type="PANTHER" id="PTHR11108">
    <property type="entry name" value="FERROCHELATASE"/>
    <property type="match status" value="1"/>
</dbReference>
<dbReference type="InterPro" id="IPR033644">
    <property type="entry name" value="Ferrochelatase_C"/>
</dbReference>
<keyword evidence="10 13" id="KW-0456">Lyase</keyword>
<dbReference type="InterPro" id="IPR019772">
    <property type="entry name" value="Ferrochelatase_AS"/>
</dbReference>
<dbReference type="InterPro" id="IPR001015">
    <property type="entry name" value="Ferrochelatase"/>
</dbReference>
<dbReference type="AlphaFoldDB" id="A0AAW0XCW6"/>
<evidence type="ECO:0000256" key="9">
    <source>
        <dbReference type="ARBA" id="ARBA00023136"/>
    </source>
</evidence>
<keyword evidence="4 13" id="KW-0999">Mitochondrion inner membrane</keyword>
<evidence type="ECO:0000256" key="10">
    <source>
        <dbReference type="ARBA" id="ARBA00023239"/>
    </source>
</evidence>
<protein>
    <recommendedName>
        <fullName evidence="13">Ferrochelatase</fullName>
        <ecNumber evidence="13">4.98.1.1</ecNumber>
    </recommendedName>
</protein>